<feature type="transmembrane region" description="Helical" evidence="8">
    <location>
        <begin position="41"/>
        <end position="59"/>
    </location>
</feature>
<dbReference type="InterPro" id="IPR002549">
    <property type="entry name" value="AI-2E-like"/>
</dbReference>
<evidence type="ECO:0000256" key="7">
    <source>
        <dbReference type="ARBA" id="ARBA00023136"/>
    </source>
</evidence>
<feature type="transmembrane region" description="Helical" evidence="8">
    <location>
        <begin position="180"/>
        <end position="201"/>
    </location>
</feature>
<feature type="transmembrane region" description="Helical" evidence="8">
    <location>
        <begin position="71"/>
        <end position="93"/>
    </location>
</feature>
<evidence type="ECO:0000313" key="10">
    <source>
        <dbReference type="Proteomes" id="UP001606305"/>
    </source>
</evidence>
<gene>
    <name evidence="9" type="ORF">ACG00X_21235</name>
</gene>
<evidence type="ECO:0000256" key="5">
    <source>
        <dbReference type="ARBA" id="ARBA00022692"/>
    </source>
</evidence>
<evidence type="ECO:0000313" key="9">
    <source>
        <dbReference type="EMBL" id="MFG6459368.1"/>
    </source>
</evidence>
<accession>A0ABW7GBR2</accession>
<comment type="similarity">
    <text evidence="2">Belongs to the autoinducer-2 exporter (AI-2E) (TC 2.A.86) family.</text>
</comment>
<evidence type="ECO:0000256" key="2">
    <source>
        <dbReference type="ARBA" id="ARBA00009773"/>
    </source>
</evidence>
<keyword evidence="10" id="KW-1185">Reference proteome</keyword>
<evidence type="ECO:0000256" key="1">
    <source>
        <dbReference type="ARBA" id="ARBA00004651"/>
    </source>
</evidence>
<dbReference type="PANTHER" id="PTHR21716:SF53">
    <property type="entry name" value="PERMEASE PERM-RELATED"/>
    <property type="match status" value="1"/>
</dbReference>
<keyword evidence="5 8" id="KW-0812">Transmembrane</keyword>
<organism evidence="9 10">
    <name type="scientific">Pelomonas nitida</name>
    <dbReference type="NCBI Taxonomy" id="3299027"/>
    <lineage>
        <taxon>Bacteria</taxon>
        <taxon>Pseudomonadati</taxon>
        <taxon>Pseudomonadota</taxon>
        <taxon>Betaproteobacteria</taxon>
        <taxon>Burkholderiales</taxon>
        <taxon>Sphaerotilaceae</taxon>
        <taxon>Roseateles</taxon>
    </lineage>
</organism>
<protein>
    <submittedName>
        <fullName evidence="9">AI-2E family transporter</fullName>
    </submittedName>
</protein>
<name>A0ABW7GBR2_9BURK</name>
<feature type="transmembrane region" description="Helical" evidence="8">
    <location>
        <begin position="241"/>
        <end position="269"/>
    </location>
</feature>
<feature type="transmembrane region" description="Helical" evidence="8">
    <location>
        <begin position="275"/>
        <end position="294"/>
    </location>
</feature>
<evidence type="ECO:0000256" key="6">
    <source>
        <dbReference type="ARBA" id="ARBA00022989"/>
    </source>
</evidence>
<dbReference type="EMBL" id="JBIGIA010000021">
    <property type="protein sequence ID" value="MFG6459368.1"/>
    <property type="molecule type" value="Genomic_DNA"/>
</dbReference>
<comment type="subcellular location">
    <subcellularLocation>
        <location evidence="1">Cell membrane</location>
        <topology evidence="1">Multi-pass membrane protein</topology>
    </subcellularLocation>
</comment>
<dbReference type="Pfam" id="PF01594">
    <property type="entry name" value="AI-2E_transport"/>
    <property type="match status" value="1"/>
</dbReference>
<dbReference type="PANTHER" id="PTHR21716">
    <property type="entry name" value="TRANSMEMBRANE PROTEIN"/>
    <property type="match status" value="1"/>
</dbReference>
<feature type="transmembrane region" description="Helical" evidence="8">
    <location>
        <begin position="301"/>
        <end position="320"/>
    </location>
</feature>
<proteinExistence type="inferred from homology"/>
<feature type="transmembrane region" description="Helical" evidence="8">
    <location>
        <begin position="340"/>
        <end position="365"/>
    </location>
</feature>
<keyword evidence="7 8" id="KW-0472">Membrane</keyword>
<evidence type="ECO:0000256" key="3">
    <source>
        <dbReference type="ARBA" id="ARBA00022448"/>
    </source>
</evidence>
<dbReference type="RefSeq" id="WP_394491290.1">
    <property type="nucleotide sequence ID" value="NZ_JBIGIA010000021.1"/>
</dbReference>
<comment type="caution">
    <text evidence="9">The sequence shown here is derived from an EMBL/GenBank/DDBJ whole genome shotgun (WGS) entry which is preliminary data.</text>
</comment>
<reference evidence="9 10" key="1">
    <citation type="submission" date="2024-09" db="EMBL/GenBank/DDBJ databases">
        <title>Novel species of the genus Pelomonas and Roseateles isolated from streams.</title>
        <authorList>
            <person name="Lu H."/>
        </authorList>
    </citation>
    <scope>NUCLEOTIDE SEQUENCE [LARGE SCALE GENOMIC DNA]</scope>
    <source>
        <strain evidence="9 10">BYS96W</strain>
    </source>
</reference>
<sequence>MTPPVPTPAPAPAPTEPSTVLALKILAGTAVLGLLYVARDVLVPVVLALMLGFALAPVVRRIRRLGLGQTAAALAALSLSGAVVFGVGCAVFSQVGALASSLPSYEANVRAKAAAVRALTIDRIAEAKDRAGRLIGEAAAPAPLREDLLPVAPVAPHAPVAAPAAAAADDAAGLVAKALAAVWGPLGMLGVVALVLIFVLLEQDSLRDRLIRLVGGQDLRGATNAINDAGERLSRYFVSQFAVNLGVAVVVGIALALLGLPQAAVWALLAGLLRFIPYVGFPAAAACAAGFAAAVDPGWHLAYMALLVFVVVELLVANVVEPQLYGHTTGLSPFSVVVSAVAWGALWGPVGLLLSTPLTLCLVVAGRHVPALAFFDILFGDAPALTLSQRFYQRCLSGDAVEILAEARSYVRRRSLASYCDKIVMPALELARGDVERQLISAEQQRVAQQVVVQVFADLAHESRPARRHRGSVLDGGSLGLTLRDARMQTAGRWQGALNVAPGSVTLCLSTSGAASQLVAELLARALRADGVDARHVTLGELAEPPEGARADVVGTMILVTAGEPATVEEWERVTEVLNRLGAAHLLLMIHAFDGTMPVDRLDAGRVHRTVYSFEEALALVKGDGFKS</sequence>
<keyword evidence="3" id="KW-0813">Transport</keyword>
<dbReference type="Proteomes" id="UP001606305">
    <property type="component" value="Unassembled WGS sequence"/>
</dbReference>
<keyword evidence="4" id="KW-1003">Cell membrane</keyword>
<evidence type="ECO:0000256" key="4">
    <source>
        <dbReference type="ARBA" id="ARBA00022475"/>
    </source>
</evidence>
<evidence type="ECO:0000256" key="8">
    <source>
        <dbReference type="SAM" id="Phobius"/>
    </source>
</evidence>
<keyword evidence="6 8" id="KW-1133">Transmembrane helix</keyword>